<feature type="domain" description="CDC48 N-terminal subdomain" evidence="20">
    <location>
        <begin position="110"/>
        <end position="192"/>
    </location>
</feature>
<dbReference type="GO" id="GO:0016887">
    <property type="term" value="F:ATP hydrolysis activity"/>
    <property type="evidence" value="ECO:0007669"/>
    <property type="project" value="InterPro"/>
</dbReference>
<keyword evidence="8 16" id="KW-0547">Nucleotide-binding</keyword>
<dbReference type="GO" id="GO:0035494">
    <property type="term" value="P:SNARE complex disassembly"/>
    <property type="evidence" value="ECO:0007669"/>
    <property type="project" value="InterPro"/>
</dbReference>
<dbReference type="InterPro" id="IPR029067">
    <property type="entry name" value="CDC48_domain_2-like_sf"/>
</dbReference>
<evidence type="ECO:0000313" key="21">
    <source>
        <dbReference type="EMBL" id="OXV11544.1"/>
    </source>
</evidence>
<dbReference type="GO" id="GO:0005524">
    <property type="term" value="F:ATP binding"/>
    <property type="evidence" value="ECO:0007669"/>
    <property type="project" value="UniProtKB-UniRule"/>
</dbReference>
<dbReference type="SMART" id="SM01073">
    <property type="entry name" value="CDC48_N"/>
    <property type="match status" value="1"/>
</dbReference>
<dbReference type="InterPro" id="IPR003593">
    <property type="entry name" value="AAA+_ATPase"/>
</dbReference>
<evidence type="ECO:0000256" key="8">
    <source>
        <dbReference type="ARBA" id="ARBA00022741"/>
    </source>
</evidence>
<evidence type="ECO:0000256" key="10">
    <source>
        <dbReference type="ARBA" id="ARBA00022840"/>
    </source>
</evidence>
<keyword evidence="10 16" id="KW-0067">ATP-binding</keyword>
<dbReference type="InterPro" id="IPR027417">
    <property type="entry name" value="P-loop_NTPase"/>
</dbReference>
<dbReference type="PANTHER" id="PTHR23078:SF3">
    <property type="entry name" value="VESICLE-FUSING ATPASE"/>
    <property type="match status" value="1"/>
</dbReference>
<feature type="domain" description="CDC48" evidence="19">
    <location>
        <begin position="218"/>
        <end position="290"/>
    </location>
</feature>
<dbReference type="SMART" id="SM00382">
    <property type="entry name" value="AAA"/>
    <property type="match status" value="2"/>
</dbReference>
<dbReference type="GO" id="GO:0046872">
    <property type="term" value="F:metal ion binding"/>
    <property type="evidence" value="ECO:0007669"/>
    <property type="project" value="UniProtKB-KW"/>
</dbReference>
<dbReference type="FunFam" id="1.10.8.60:FF:000026">
    <property type="entry name" value="vesicle-fusing ATPase isoform X1"/>
    <property type="match status" value="1"/>
</dbReference>
<keyword evidence="7" id="KW-0677">Repeat</keyword>
<dbReference type="GO" id="GO:0006891">
    <property type="term" value="P:intra-Golgi vesicle-mediated transport"/>
    <property type="evidence" value="ECO:0007669"/>
    <property type="project" value="TreeGrafter"/>
</dbReference>
<dbReference type="Proteomes" id="UP000243515">
    <property type="component" value="Unassembled WGS sequence"/>
</dbReference>
<evidence type="ECO:0000256" key="3">
    <source>
        <dbReference type="ARBA" id="ARBA00006914"/>
    </source>
</evidence>
<dbReference type="Gene3D" id="1.10.8.60">
    <property type="match status" value="2"/>
</dbReference>
<dbReference type="Gene3D" id="3.40.50.300">
    <property type="entry name" value="P-loop containing nucleotide triphosphate hydrolases"/>
    <property type="match status" value="2"/>
</dbReference>
<feature type="domain" description="AAA+ ATPase" evidence="18">
    <location>
        <begin position="358"/>
        <end position="506"/>
    </location>
</feature>
<dbReference type="InterPro" id="IPR054419">
    <property type="entry name" value="NSF_ATPase_lid"/>
</dbReference>
<dbReference type="PROSITE" id="PS00674">
    <property type="entry name" value="AAA"/>
    <property type="match status" value="1"/>
</dbReference>
<evidence type="ECO:0000256" key="15">
    <source>
        <dbReference type="ARBA" id="ARBA00068637"/>
    </source>
</evidence>
<dbReference type="Gene3D" id="3.10.330.10">
    <property type="match status" value="1"/>
</dbReference>
<dbReference type="Pfam" id="PF02933">
    <property type="entry name" value="CDC48_2"/>
    <property type="match status" value="1"/>
</dbReference>
<organism evidence="21 22">
    <name type="scientific">Elaphomyces granulatus</name>
    <dbReference type="NCBI Taxonomy" id="519963"/>
    <lineage>
        <taxon>Eukaryota</taxon>
        <taxon>Fungi</taxon>
        <taxon>Dikarya</taxon>
        <taxon>Ascomycota</taxon>
        <taxon>Pezizomycotina</taxon>
        <taxon>Eurotiomycetes</taxon>
        <taxon>Eurotiomycetidae</taxon>
        <taxon>Eurotiales</taxon>
        <taxon>Elaphomycetaceae</taxon>
        <taxon>Elaphomyces</taxon>
    </lineage>
</organism>
<evidence type="ECO:0000256" key="16">
    <source>
        <dbReference type="RuleBase" id="RU367045"/>
    </source>
</evidence>
<dbReference type="Pfam" id="PF02359">
    <property type="entry name" value="CDC48_N"/>
    <property type="match status" value="1"/>
</dbReference>
<dbReference type="OrthoDB" id="9982946at2759"/>
<evidence type="ECO:0000256" key="1">
    <source>
        <dbReference type="ARBA" id="ARBA00001946"/>
    </source>
</evidence>
<dbReference type="GO" id="GO:0043001">
    <property type="term" value="P:Golgi to plasma membrane protein transport"/>
    <property type="evidence" value="ECO:0007669"/>
    <property type="project" value="TreeGrafter"/>
</dbReference>
<dbReference type="InterPro" id="IPR003959">
    <property type="entry name" value="ATPase_AAA_core"/>
</dbReference>
<proteinExistence type="inferred from homology"/>
<dbReference type="SUPFAM" id="SSF50692">
    <property type="entry name" value="ADC-like"/>
    <property type="match status" value="1"/>
</dbReference>
<dbReference type="GO" id="GO:0005795">
    <property type="term" value="C:Golgi stack"/>
    <property type="evidence" value="ECO:0007669"/>
    <property type="project" value="TreeGrafter"/>
</dbReference>
<dbReference type="Pfam" id="PF00004">
    <property type="entry name" value="AAA"/>
    <property type="match status" value="2"/>
</dbReference>
<evidence type="ECO:0000256" key="11">
    <source>
        <dbReference type="ARBA" id="ARBA00022842"/>
    </source>
</evidence>
<evidence type="ECO:0000256" key="12">
    <source>
        <dbReference type="ARBA" id="ARBA00022892"/>
    </source>
</evidence>
<keyword evidence="5 16" id="KW-0963">Cytoplasm</keyword>
<evidence type="ECO:0000256" key="17">
    <source>
        <dbReference type="SAM" id="MobiDB-lite"/>
    </source>
</evidence>
<dbReference type="PANTHER" id="PTHR23078">
    <property type="entry name" value="VESICULAR-FUSION PROTEIN NSF"/>
    <property type="match status" value="1"/>
</dbReference>
<dbReference type="SUPFAM" id="SSF54585">
    <property type="entry name" value="Cdc48 domain 2-like"/>
    <property type="match status" value="1"/>
</dbReference>
<feature type="domain" description="AAA+ ATPase" evidence="18">
    <location>
        <begin position="640"/>
        <end position="776"/>
    </location>
</feature>
<feature type="compositionally biased region" description="Gly residues" evidence="17">
    <location>
        <begin position="44"/>
        <end position="53"/>
    </location>
</feature>
<evidence type="ECO:0000256" key="4">
    <source>
        <dbReference type="ARBA" id="ARBA00022448"/>
    </source>
</evidence>
<dbReference type="SMART" id="SM01072">
    <property type="entry name" value="CDC48_2"/>
    <property type="match status" value="1"/>
</dbReference>
<keyword evidence="11" id="KW-0460">Magnesium</keyword>
<sequence>MFNRNNLPPFGSRPDSGARPPPREGYGTPGGQSPYQRRDDYDGGHGPMGGAGYGAPPRRNETITTDANHASRNYRGPVPTQGDMHGNRQTPARHSGGRPAGGGPGGTVWSLRPEKSPANSYTFGNLVAVCTRDFPQARPGSDILLLINDLYVFSARPLDSFPPGGISFSDPQRTWAGVALTDSVKVEMYDPFSQGGQAYLGSSDIEVGFAGKKRTDMPYDQDELANVVIKNFENHIFAPGQKILMDHKSIPLLLTVKTVQLMDLTEKPGSSSNVETSPTARGILTRHTIITFFKDGKTGINLKSSSRRPAANSIIQPDFKFEDMGIGGLDTEFTTIFRRAFASRIFPPILIEKLGIQHVKGILLYGPPGTGKTLMARQIGKFLNAREPKVINGPEILNKYVGQSEQNIRDLFADAEKEYKEKGDESGLHIIIFDEIDAICKQRGSGAGGGTGVGDSVVNQLLSKLDGVDQLNNVLVIGMTNRKDLIDEALIRPGRLEVHVEISLPDETGRVQILKIHTQRMRENGVMDSDVDLDELARLTKNYSGAELGGLVKAASSFAFNRHVKVGTMAGIRDDVINMKVNRDDFYHALEEVKPAFGIAEEELESCVQGGIIHFSPVIREILKEGQLFVKQVGEANATPLFSVLLHGHPATGKTALAARIAIDSGFPFIRLISPEDMVGFSEMAKVQHIAKAFMDAHKSRTSIVVVDNVERIIDWVPIGPRFSNTVLQTLMVSLRKQPPKGRRLLILATTTERAVLKQLDFYNSFDSDIMVPTVNTYDELLYILEQSEAFSPQEIDEVLGSIGDIHDNRRIGVGIKKILLSIETAKQDPDKVGRFARAINRAIDEDL</sequence>
<reference evidence="21 22" key="1">
    <citation type="journal article" date="2015" name="Environ. Microbiol.">
        <title>Metagenome sequence of Elaphomyces granulatus from sporocarp tissue reveals Ascomycota ectomycorrhizal fingerprints of genome expansion and a Proteobacteria-rich microbiome.</title>
        <authorList>
            <person name="Quandt C.A."/>
            <person name="Kohler A."/>
            <person name="Hesse C.N."/>
            <person name="Sharpton T.J."/>
            <person name="Martin F."/>
            <person name="Spatafora J.W."/>
        </authorList>
    </citation>
    <scope>NUCLEOTIDE SEQUENCE [LARGE SCALE GENOMIC DNA]</scope>
    <source>
        <strain evidence="21 22">OSC145934</strain>
    </source>
</reference>
<feature type="region of interest" description="Disordered" evidence="17">
    <location>
        <begin position="1"/>
        <end position="113"/>
    </location>
</feature>
<dbReference type="FunFam" id="2.40.40.20:FF:000012">
    <property type="entry name" value="Vesicle-fusing ATPase protein"/>
    <property type="match status" value="1"/>
</dbReference>
<accession>A0A232M5I6</accession>
<comment type="function">
    <text evidence="14 16">Required for vesicle-mediated transport. Catalyzes the fusion of transport vesicles within the Golgi cisternae. Is also required for transport from the endoplasmic reticulum to the Golgi stack. Seems to function as a fusion protein required for the delivery of cargo proteins to all compartments of the Golgi stack independent of vesicle origin.</text>
</comment>
<dbReference type="Gene3D" id="2.40.40.20">
    <property type="match status" value="1"/>
</dbReference>
<dbReference type="InterPro" id="IPR041569">
    <property type="entry name" value="AAA_lid_3"/>
</dbReference>
<dbReference type="FunFam" id="3.40.50.300:FF:000187">
    <property type="entry name" value="Vesicular-fusion ATPase SEC18"/>
    <property type="match status" value="1"/>
</dbReference>
<comment type="similarity">
    <text evidence="3 16">Belongs to the AAA ATPase family.</text>
</comment>
<evidence type="ECO:0000256" key="9">
    <source>
        <dbReference type="ARBA" id="ARBA00022801"/>
    </source>
</evidence>
<dbReference type="Pfam" id="PF21964">
    <property type="entry name" value="NSF_ATPase_lid"/>
    <property type="match status" value="1"/>
</dbReference>
<evidence type="ECO:0000256" key="13">
    <source>
        <dbReference type="ARBA" id="ARBA00022927"/>
    </source>
</evidence>
<comment type="cofactor">
    <cofactor evidence="1">
        <name>Mg(2+)</name>
        <dbReference type="ChEBI" id="CHEBI:18420"/>
    </cofactor>
</comment>
<evidence type="ECO:0000256" key="2">
    <source>
        <dbReference type="ARBA" id="ARBA00004496"/>
    </source>
</evidence>
<keyword evidence="22" id="KW-1185">Reference proteome</keyword>
<name>A0A232M5I6_9EURO</name>
<evidence type="ECO:0000259" key="19">
    <source>
        <dbReference type="SMART" id="SM01072"/>
    </source>
</evidence>
<keyword evidence="4 16" id="KW-0813">Transport</keyword>
<dbReference type="AlphaFoldDB" id="A0A232M5I6"/>
<evidence type="ECO:0000259" key="20">
    <source>
        <dbReference type="SMART" id="SM01073"/>
    </source>
</evidence>
<dbReference type="Pfam" id="PF17862">
    <property type="entry name" value="AAA_lid_3"/>
    <property type="match status" value="1"/>
</dbReference>
<evidence type="ECO:0000259" key="18">
    <source>
        <dbReference type="SMART" id="SM00382"/>
    </source>
</evidence>
<dbReference type="SUPFAM" id="SSF52540">
    <property type="entry name" value="P-loop containing nucleoside triphosphate hydrolases"/>
    <property type="match status" value="2"/>
</dbReference>
<gene>
    <name evidence="21" type="ORF">Egran_00696</name>
</gene>
<dbReference type="CDD" id="cd00009">
    <property type="entry name" value="AAA"/>
    <property type="match status" value="1"/>
</dbReference>
<feature type="compositionally biased region" description="Polar residues" evidence="17">
    <location>
        <begin position="62"/>
        <end position="71"/>
    </location>
</feature>
<evidence type="ECO:0000256" key="5">
    <source>
        <dbReference type="ARBA" id="ARBA00022490"/>
    </source>
</evidence>
<evidence type="ECO:0000313" key="22">
    <source>
        <dbReference type="Proteomes" id="UP000243515"/>
    </source>
</evidence>
<comment type="caution">
    <text evidence="21">The sequence shown here is derived from an EMBL/GenBank/DDBJ whole genome shotgun (WGS) entry which is preliminary data.</text>
</comment>
<dbReference type="InterPro" id="IPR039812">
    <property type="entry name" value="Vesicle-fus_ATPase"/>
</dbReference>
<evidence type="ECO:0000256" key="14">
    <source>
        <dbReference type="ARBA" id="ARBA00056429"/>
    </source>
</evidence>
<comment type="subcellular location">
    <subcellularLocation>
        <location evidence="2 16">Cytoplasm</location>
    </subcellularLocation>
</comment>
<keyword evidence="13 16" id="KW-0653">Protein transport</keyword>
<dbReference type="InterPro" id="IPR004201">
    <property type="entry name" value="Cdc48_dom2"/>
</dbReference>
<dbReference type="InterPro" id="IPR009010">
    <property type="entry name" value="Asp_de-COase-like_dom_sf"/>
</dbReference>
<evidence type="ECO:0000256" key="7">
    <source>
        <dbReference type="ARBA" id="ARBA00022737"/>
    </source>
</evidence>
<evidence type="ECO:0000256" key="6">
    <source>
        <dbReference type="ARBA" id="ARBA00022723"/>
    </source>
</evidence>
<dbReference type="FunFam" id="3.40.50.300:FF:000166">
    <property type="entry name" value="vesicle-fusing ATPase isoform X1"/>
    <property type="match status" value="1"/>
</dbReference>
<keyword evidence="6" id="KW-0479">Metal-binding</keyword>
<dbReference type="InterPro" id="IPR003338">
    <property type="entry name" value="CDC4_N-term_subdom"/>
</dbReference>
<keyword evidence="9 16" id="KW-0378">Hydrolase</keyword>
<keyword evidence="12 16" id="KW-0931">ER-Golgi transport</keyword>
<dbReference type="InterPro" id="IPR003960">
    <property type="entry name" value="ATPase_AAA_CS"/>
</dbReference>
<dbReference type="EMBL" id="NPHW01002423">
    <property type="protein sequence ID" value="OXV11544.1"/>
    <property type="molecule type" value="Genomic_DNA"/>
</dbReference>
<protein>
    <recommendedName>
        <fullName evidence="15 16">Vesicular-fusion protein SEC18</fullName>
    </recommendedName>
</protein>